<name>A0A3Q7IX13_SOLLC</name>
<feature type="domain" description="RNase H type-1" evidence="1">
    <location>
        <begin position="31"/>
        <end position="147"/>
    </location>
</feature>
<dbReference type="CDD" id="cd06222">
    <property type="entry name" value="RNase_H_like"/>
    <property type="match status" value="1"/>
</dbReference>
<protein>
    <recommendedName>
        <fullName evidence="1">RNase H type-1 domain-containing protein</fullName>
    </recommendedName>
</protein>
<dbReference type="InterPro" id="IPR053151">
    <property type="entry name" value="RNase_H-like"/>
</dbReference>
<dbReference type="PANTHER" id="PTHR47723">
    <property type="entry name" value="OS05G0353850 PROTEIN"/>
    <property type="match status" value="1"/>
</dbReference>
<dbReference type="InterPro" id="IPR012337">
    <property type="entry name" value="RNaseH-like_sf"/>
</dbReference>
<evidence type="ECO:0000313" key="3">
    <source>
        <dbReference type="Proteomes" id="UP000004994"/>
    </source>
</evidence>
<dbReference type="AlphaFoldDB" id="A0A3Q7IX13"/>
<dbReference type="InterPro" id="IPR044730">
    <property type="entry name" value="RNase_H-like_dom_plant"/>
</dbReference>
<dbReference type="GO" id="GO:0003676">
    <property type="term" value="F:nucleic acid binding"/>
    <property type="evidence" value="ECO:0007669"/>
    <property type="project" value="InterPro"/>
</dbReference>
<evidence type="ECO:0000313" key="2">
    <source>
        <dbReference type="EnsemblPlants" id="Solyc11g050828.1.1.1"/>
    </source>
</evidence>
<accession>A0A3Q7IX13</accession>
<reference evidence="2" key="1">
    <citation type="journal article" date="2012" name="Nature">
        <title>The tomato genome sequence provides insights into fleshy fruit evolution.</title>
        <authorList>
            <consortium name="Tomato Genome Consortium"/>
        </authorList>
    </citation>
    <scope>NUCLEOTIDE SEQUENCE [LARGE SCALE GENOMIC DNA]</scope>
    <source>
        <strain evidence="2">cv. Heinz 1706</strain>
    </source>
</reference>
<dbReference type="Pfam" id="PF13456">
    <property type="entry name" value="RVT_3"/>
    <property type="match status" value="1"/>
</dbReference>
<reference evidence="2" key="2">
    <citation type="submission" date="2019-01" db="UniProtKB">
        <authorList>
            <consortium name="EnsemblPlants"/>
        </authorList>
    </citation>
    <scope>IDENTIFICATION</scope>
    <source>
        <strain evidence="2">cv. Heinz 1706</strain>
    </source>
</reference>
<dbReference type="InParanoid" id="A0A3Q7IX13"/>
<dbReference type="Gramene" id="Solyc11g050828.1.1">
    <property type="protein sequence ID" value="Solyc11g050828.1.1.1"/>
    <property type="gene ID" value="Solyc11g050828.1"/>
</dbReference>
<dbReference type="InterPro" id="IPR002156">
    <property type="entry name" value="RNaseH_domain"/>
</dbReference>
<keyword evidence="3" id="KW-1185">Reference proteome</keyword>
<dbReference type="Proteomes" id="UP000004994">
    <property type="component" value="Chromosome 11"/>
</dbReference>
<dbReference type="GO" id="GO:0004523">
    <property type="term" value="F:RNA-DNA hybrid ribonuclease activity"/>
    <property type="evidence" value="ECO:0007669"/>
    <property type="project" value="InterPro"/>
</dbReference>
<proteinExistence type="predicted"/>
<dbReference type="PANTHER" id="PTHR47723:SF23">
    <property type="entry name" value="REVERSE TRANSCRIPTASE-LIKE PROTEIN"/>
    <property type="match status" value="1"/>
</dbReference>
<organism evidence="2">
    <name type="scientific">Solanum lycopersicum</name>
    <name type="common">Tomato</name>
    <name type="synonym">Lycopersicon esculentum</name>
    <dbReference type="NCBI Taxonomy" id="4081"/>
    <lineage>
        <taxon>Eukaryota</taxon>
        <taxon>Viridiplantae</taxon>
        <taxon>Streptophyta</taxon>
        <taxon>Embryophyta</taxon>
        <taxon>Tracheophyta</taxon>
        <taxon>Spermatophyta</taxon>
        <taxon>Magnoliopsida</taxon>
        <taxon>eudicotyledons</taxon>
        <taxon>Gunneridae</taxon>
        <taxon>Pentapetalae</taxon>
        <taxon>asterids</taxon>
        <taxon>lamiids</taxon>
        <taxon>Solanales</taxon>
        <taxon>Solanaceae</taxon>
        <taxon>Solanoideae</taxon>
        <taxon>Solaneae</taxon>
        <taxon>Solanum</taxon>
        <taxon>Solanum subgen. Lycopersicon</taxon>
    </lineage>
</organism>
<dbReference type="SUPFAM" id="SSF53098">
    <property type="entry name" value="Ribonuclease H-like"/>
    <property type="match status" value="1"/>
</dbReference>
<dbReference type="EnsemblPlants" id="Solyc11g050828.1.1">
    <property type="protein sequence ID" value="Solyc11g050828.1.1.1"/>
    <property type="gene ID" value="Solyc11g050828.1"/>
</dbReference>
<dbReference type="OMA" id="YSHICAD"/>
<evidence type="ECO:0000259" key="1">
    <source>
        <dbReference type="Pfam" id="PF13456"/>
    </source>
</evidence>
<dbReference type="Gene3D" id="3.30.420.10">
    <property type="entry name" value="Ribonuclease H-like superfamily/Ribonuclease H"/>
    <property type="match status" value="1"/>
</dbReference>
<dbReference type="STRING" id="4081.A0A3Q7IX13"/>
<sequence>MHRLHFWENHPKKNRIPITWQKPPDDHFKLNIDGSFKPETDKGGTGRGIRNQSWQRITKFECKTKVDSVYHANLLALLHGLTIAKTKSIEKVLVETDSRVLLYSIYTDNALYSNICADCMSFLQQLEGPILHHTLREANGVADALAEYRRKTKDPTMIVNKLYIFDASPSFATNILE</sequence>
<dbReference type="InterPro" id="IPR036397">
    <property type="entry name" value="RNaseH_sf"/>
</dbReference>